<accession>A0A2T1M2Q9</accession>
<name>A0A2T1M2Q9_9CHRO</name>
<dbReference type="PIRSF" id="PIRSF006728">
    <property type="entry name" value="CinA"/>
    <property type="match status" value="1"/>
</dbReference>
<gene>
    <name evidence="3" type="ORF">C7H19_02965</name>
</gene>
<dbReference type="Proteomes" id="UP000239001">
    <property type="component" value="Unassembled WGS sequence"/>
</dbReference>
<keyword evidence="4" id="KW-1185">Reference proteome</keyword>
<comment type="caution">
    <text evidence="3">The sequence shown here is derived from an EMBL/GenBank/DDBJ whole genome shotgun (WGS) entry which is preliminary data.</text>
</comment>
<dbReference type="InterPro" id="IPR008136">
    <property type="entry name" value="CinA_C"/>
</dbReference>
<dbReference type="InterPro" id="IPR001453">
    <property type="entry name" value="MoaB/Mog_dom"/>
</dbReference>
<dbReference type="AlphaFoldDB" id="A0A2T1M2Q9"/>
<reference evidence="3 4" key="1">
    <citation type="submission" date="2018-03" db="EMBL/GenBank/DDBJ databases">
        <title>The ancient ancestry and fast evolution of plastids.</title>
        <authorList>
            <person name="Moore K.R."/>
            <person name="Magnabosco C."/>
            <person name="Momper L."/>
            <person name="Gold D.A."/>
            <person name="Bosak T."/>
            <person name="Fournier G.P."/>
        </authorList>
    </citation>
    <scope>NUCLEOTIDE SEQUENCE [LARGE SCALE GENOMIC DNA]</scope>
    <source>
        <strain evidence="3 4">CCALA 016</strain>
    </source>
</reference>
<dbReference type="HAMAP" id="MF_00226_B">
    <property type="entry name" value="CinA_B"/>
    <property type="match status" value="1"/>
</dbReference>
<dbReference type="InterPro" id="IPR036653">
    <property type="entry name" value="CinA-like_C"/>
</dbReference>
<organism evidence="3 4">
    <name type="scientific">Aphanothece hegewaldii CCALA 016</name>
    <dbReference type="NCBI Taxonomy" id="2107694"/>
    <lineage>
        <taxon>Bacteria</taxon>
        <taxon>Bacillati</taxon>
        <taxon>Cyanobacteriota</taxon>
        <taxon>Cyanophyceae</taxon>
        <taxon>Oscillatoriophycideae</taxon>
        <taxon>Chroococcales</taxon>
        <taxon>Aphanothecaceae</taxon>
        <taxon>Aphanothece</taxon>
    </lineage>
</organism>
<reference evidence="3 4" key="2">
    <citation type="submission" date="2018-03" db="EMBL/GenBank/DDBJ databases">
        <authorList>
            <person name="Keele B.F."/>
        </authorList>
    </citation>
    <scope>NUCLEOTIDE SEQUENCE [LARGE SCALE GENOMIC DNA]</scope>
    <source>
        <strain evidence="3 4">CCALA 016</strain>
    </source>
</reference>
<dbReference type="CDD" id="cd00885">
    <property type="entry name" value="cinA"/>
    <property type="match status" value="1"/>
</dbReference>
<dbReference type="InterPro" id="IPR050101">
    <property type="entry name" value="CinA"/>
</dbReference>
<dbReference type="Pfam" id="PF02464">
    <property type="entry name" value="CinA"/>
    <property type="match status" value="1"/>
</dbReference>
<dbReference type="InterPro" id="IPR008135">
    <property type="entry name" value="Competence-induced_CinA"/>
</dbReference>
<evidence type="ECO:0000313" key="4">
    <source>
        <dbReference type="Proteomes" id="UP000239001"/>
    </source>
</evidence>
<evidence type="ECO:0000259" key="2">
    <source>
        <dbReference type="SMART" id="SM00852"/>
    </source>
</evidence>
<dbReference type="NCBIfam" id="NF001813">
    <property type="entry name" value="PRK00549.1"/>
    <property type="match status" value="1"/>
</dbReference>
<proteinExistence type="inferred from homology"/>
<dbReference type="EMBL" id="PXOH01000002">
    <property type="protein sequence ID" value="PSF39030.1"/>
    <property type="molecule type" value="Genomic_DNA"/>
</dbReference>
<dbReference type="Gene3D" id="3.40.980.10">
    <property type="entry name" value="MoaB/Mog-like domain"/>
    <property type="match status" value="1"/>
</dbReference>
<dbReference type="Gene3D" id="3.90.950.20">
    <property type="entry name" value="CinA-like"/>
    <property type="match status" value="1"/>
</dbReference>
<dbReference type="SUPFAM" id="SSF53218">
    <property type="entry name" value="Molybdenum cofactor biosynthesis proteins"/>
    <property type="match status" value="1"/>
</dbReference>
<dbReference type="NCBIfam" id="TIGR00199">
    <property type="entry name" value="PncC_domain"/>
    <property type="match status" value="1"/>
</dbReference>
<dbReference type="NCBIfam" id="TIGR00200">
    <property type="entry name" value="cinA_nterm"/>
    <property type="match status" value="1"/>
</dbReference>
<comment type="similarity">
    <text evidence="1">Belongs to the CinA family.</text>
</comment>
<sequence>MSAELICVGTELLLGDILNSNAQYLAQEFAILGIPHYYQSVVGDNIGRVHQVIDQACQRSSILVFTGGLGPTPDDLTTEAIASYFNAPLIEDPDVLQDIKDKFNAMGRVMSPSNCKQALIPQGASVLPNPSGTAPGMIWQPRSNLTILTFPGVPSEMKRMWQETAVTFLKQLGWGQEIIYSRLMKFRGIGESALAEKVGDLLNLSNPTVAPYASLGEVKLRVSAKAPDETAALALIEPIALKIQEIAGLDYFGSDKDTLASVVGQLLREAKQTLSVAESCTGGGLGEMITTISGSSDYFYGGVISYDNRVKVALLDVNQQDLEQFGAVSHTVAQQMALGVKNKLKTDWGISITGIAGPGGGSEEKPVGLVYIGWATPESTTFASEYRLGQNRERETIRYISACLALDGLRRLLIEKLEKNVINSTLLL</sequence>
<dbReference type="InterPro" id="IPR036425">
    <property type="entry name" value="MoaB/Mog-like_dom_sf"/>
</dbReference>
<dbReference type="Pfam" id="PF18146">
    <property type="entry name" value="CinA_KH"/>
    <property type="match status" value="1"/>
</dbReference>
<dbReference type="PANTHER" id="PTHR13939:SF0">
    <property type="entry name" value="NMN AMIDOHYDROLASE-LIKE PROTEIN YFAY"/>
    <property type="match status" value="1"/>
</dbReference>
<dbReference type="SMART" id="SM00852">
    <property type="entry name" value="MoCF_biosynth"/>
    <property type="match status" value="1"/>
</dbReference>
<dbReference type="InterPro" id="IPR041424">
    <property type="entry name" value="CinA_KH"/>
</dbReference>
<dbReference type="Gene3D" id="3.30.70.2860">
    <property type="match status" value="1"/>
</dbReference>
<dbReference type="OrthoDB" id="9801454at2"/>
<dbReference type="PANTHER" id="PTHR13939">
    <property type="entry name" value="NICOTINAMIDE-NUCLEOTIDE AMIDOHYDROLASE PNCC"/>
    <property type="match status" value="1"/>
</dbReference>
<dbReference type="Pfam" id="PF00994">
    <property type="entry name" value="MoCF_biosynth"/>
    <property type="match status" value="1"/>
</dbReference>
<evidence type="ECO:0000256" key="1">
    <source>
        <dbReference type="HAMAP-Rule" id="MF_00226"/>
    </source>
</evidence>
<dbReference type="RefSeq" id="WP_106455396.1">
    <property type="nucleotide sequence ID" value="NZ_PXOH01000002.1"/>
</dbReference>
<protein>
    <recommendedName>
        <fullName evidence="1">CinA-like protein</fullName>
    </recommendedName>
</protein>
<feature type="domain" description="MoaB/Mog" evidence="2">
    <location>
        <begin position="4"/>
        <end position="172"/>
    </location>
</feature>
<dbReference type="SUPFAM" id="SSF142433">
    <property type="entry name" value="CinA-like"/>
    <property type="match status" value="1"/>
</dbReference>
<evidence type="ECO:0000313" key="3">
    <source>
        <dbReference type="EMBL" id="PSF39030.1"/>
    </source>
</evidence>